<keyword evidence="3" id="KW-1185">Reference proteome</keyword>
<reference evidence="2 3" key="1">
    <citation type="submission" date="2020-01" db="EMBL/GenBank/DDBJ databases">
        <title>Paenibacillus soybeanensis sp. nov. isolated from the nodules of soybean (Glycine max(L.) Merr).</title>
        <authorList>
            <person name="Wang H."/>
        </authorList>
    </citation>
    <scope>NUCLEOTIDE SEQUENCE [LARGE SCALE GENOMIC DNA]</scope>
    <source>
        <strain evidence="2 3">T1</strain>
    </source>
</reference>
<organism evidence="2 3">
    <name type="scientific">Paenibacillus glycinis</name>
    <dbReference type="NCBI Taxonomy" id="2697035"/>
    <lineage>
        <taxon>Bacteria</taxon>
        <taxon>Bacillati</taxon>
        <taxon>Bacillota</taxon>
        <taxon>Bacilli</taxon>
        <taxon>Bacillales</taxon>
        <taxon>Paenibacillaceae</taxon>
        <taxon>Paenibacillus</taxon>
    </lineage>
</organism>
<proteinExistence type="predicted"/>
<evidence type="ECO:0000259" key="1">
    <source>
        <dbReference type="SMART" id="SM00871"/>
    </source>
</evidence>
<evidence type="ECO:0000313" key="2">
    <source>
        <dbReference type="EMBL" id="NBD24665.1"/>
    </source>
</evidence>
<dbReference type="EMBL" id="JAAAMV010000007">
    <property type="protein sequence ID" value="NBD24665.1"/>
    <property type="molecule type" value="Genomic_DNA"/>
</dbReference>
<dbReference type="Pfam" id="PF06445">
    <property type="entry name" value="GyrI-like"/>
    <property type="match status" value="1"/>
</dbReference>
<dbReference type="Gene3D" id="3.20.80.10">
    <property type="entry name" value="Regulatory factor, effector binding domain"/>
    <property type="match status" value="1"/>
</dbReference>
<dbReference type="Proteomes" id="UP000665561">
    <property type="component" value="Unassembled WGS sequence"/>
</dbReference>
<dbReference type="RefSeq" id="WP_161743451.1">
    <property type="nucleotide sequence ID" value="NZ_JAAAMV010000007.1"/>
</dbReference>
<feature type="domain" description="AraC effector-binding" evidence="1">
    <location>
        <begin position="4"/>
        <end position="155"/>
    </location>
</feature>
<dbReference type="SUPFAM" id="SSF55136">
    <property type="entry name" value="Probable bacterial effector-binding domain"/>
    <property type="match status" value="1"/>
</dbReference>
<protein>
    <recommendedName>
        <fullName evidence="1">AraC effector-binding domain-containing protein</fullName>
    </recommendedName>
</protein>
<dbReference type="InterPro" id="IPR011256">
    <property type="entry name" value="Reg_factor_effector_dom_sf"/>
</dbReference>
<dbReference type="SMART" id="SM00871">
    <property type="entry name" value="AraC_E_bind"/>
    <property type="match status" value="1"/>
</dbReference>
<comment type="caution">
    <text evidence="2">The sequence shown here is derived from an EMBL/GenBank/DDBJ whole genome shotgun (WGS) entry which is preliminary data.</text>
</comment>
<accession>A0ABW9XPW7</accession>
<name>A0ABW9XPW7_9BACL</name>
<gene>
    <name evidence="2" type="ORF">GT019_12350</name>
</gene>
<sequence length="156" mass="17674">MNGYQVDTMEREALKLVGYSIVESLNNVLETRIVGTLREELAGRRQEIEHGAGSGIYLLQIYPQDGHWTPDVPFRHVIAVEVDAFGALPEGMIAHTLPRGRYAKFVHEGPESRIGETYAYINDAYGMRPIDIEYWPDIHALDDADSRIEIYVPSKE</sequence>
<dbReference type="InterPro" id="IPR029442">
    <property type="entry name" value="GyrI-like"/>
</dbReference>
<evidence type="ECO:0000313" key="3">
    <source>
        <dbReference type="Proteomes" id="UP000665561"/>
    </source>
</evidence>
<dbReference type="InterPro" id="IPR010499">
    <property type="entry name" value="AraC_E-bd"/>
</dbReference>